<sequence length="239" mass="24919">MYGRLYGWEAAKAALTTEGSTLGLISALLITLSFAALLDPPDECVWARPWKHGVLDTEVFGRGVVLRFFTYAAALATVCSLISVALSSFLVMGMGIATGDRLARIWIDKYSVVAPVNSVVFAGSIGGLVALTCTTLAARHEGVDAVILIAIVVAASLVITVAVLRMYSIEYIVRMTKEYTAARAAHALAKRARLEAAGSRERGLAAAAIGPTPLEDATKRDAEQGGGSGGSGGSVECVD</sequence>
<comment type="caution">
    <text evidence="3">The sequence shown here is derived from an EMBL/GenBank/DDBJ whole genome shotgun (WGS) entry which is preliminary data.</text>
</comment>
<feature type="transmembrane region" description="Helical" evidence="2">
    <location>
        <begin position="112"/>
        <end position="139"/>
    </location>
</feature>
<keyword evidence="2" id="KW-0472">Membrane</keyword>
<feature type="transmembrane region" description="Helical" evidence="2">
    <location>
        <begin position="145"/>
        <end position="167"/>
    </location>
</feature>
<keyword evidence="2" id="KW-0812">Transmembrane</keyword>
<evidence type="ECO:0000256" key="1">
    <source>
        <dbReference type="SAM" id="MobiDB-lite"/>
    </source>
</evidence>
<evidence type="ECO:0000256" key="2">
    <source>
        <dbReference type="SAM" id="Phobius"/>
    </source>
</evidence>
<evidence type="ECO:0000313" key="3">
    <source>
        <dbReference type="EMBL" id="KAG2488608.1"/>
    </source>
</evidence>
<reference evidence="3" key="1">
    <citation type="journal article" date="2020" name="bioRxiv">
        <title>Comparative genomics of Chlamydomonas.</title>
        <authorList>
            <person name="Craig R.J."/>
            <person name="Hasan A.R."/>
            <person name="Ness R.W."/>
            <person name="Keightley P.D."/>
        </authorList>
    </citation>
    <scope>NUCLEOTIDE SEQUENCE</scope>
    <source>
        <strain evidence="3">CCAP 11/70</strain>
    </source>
</reference>
<feature type="transmembrane region" description="Helical" evidence="2">
    <location>
        <begin position="68"/>
        <end position="91"/>
    </location>
</feature>
<protein>
    <submittedName>
        <fullName evidence="3">Uncharacterized protein</fullName>
    </submittedName>
</protein>
<dbReference type="Proteomes" id="UP000612055">
    <property type="component" value="Unassembled WGS sequence"/>
</dbReference>
<dbReference type="AlphaFoldDB" id="A0A836BV24"/>
<proteinExistence type="predicted"/>
<accession>A0A836BV24</accession>
<keyword evidence="4" id="KW-1185">Reference proteome</keyword>
<name>A0A836BV24_9CHLO</name>
<gene>
    <name evidence="3" type="ORF">HYH03_012925</name>
</gene>
<evidence type="ECO:0000313" key="4">
    <source>
        <dbReference type="Proteomes" id="UP000612055"/>
    </source>
</evidence>
<organism evidence="3 4">
    <name type="scientific">Edaphochlamys debaryana</name>
    <dbReference type="NCBI Taxonomy" id="47281"/>
    <lineage>
        <taxon>Eukaryota</taxon>
        <taxon>Viridiplantae</taxon>
        <taxon>Chlorophyta</taxon>
        <taxon>core chlorophytes</taxon>
        <taxon>Chlorophyceae</taxon>
        <taxon>CS clade</taxon>
        <taxon>Chlamydomonadales</taxon>
        <taxon>Chlamydomonadales incertae sedis</taxon>
        <taxon>Edaphochlamys</taxon>
    </lineage>
</organism>
<keyword evidence="2" id="KW-1133">Transmembrane helix</keyword>
<dbReference type="EMBL" id="JAEHOE010000082">
    <property type="protein sequence ID" value="KAG2488608.1"/>
    <property type="molecule type" value="Genomic_DNA"/>
</dbReference>
<feature type="compositionally biased region" description="Gly residues" evidence="1">
    <location>
        <begin position="224"/>
        <end position="233"/>
    </location>
</feature>
<feature type="region of interest" description="Disordered" evidence="1">
    <location>
        <begin position="207"/>
        <end position="239"/>
    </location>
</feature>
<feature type="transmembrane region" description="Helical" evidence="2">
    <location>
        <begin position="21"/>
        <end position="38"/>
    </location>
</feature>